<organism evidence="9 10">
    <name type="scientific">Saccharata proteae CBS 121410</name>
    <dbReference type="NCBI Taxonomy" id="1314787"/>
    <lineage>
        <taxon>Eukaryota</taxon>
        <taxon>Fungi</taxon>
        <taxon>Dikarya</taxon>
        <taxon>Ascomycota</taxon>
        <taxon>Pezizomycotina</taxon>
        <taxon>Dothideomycetes</taxon>
        <taxon>Dothideomycetes incertae sedis</taxon>
        <taxon>Botryosphaeriales</taxon>
        <taxon>Saccharataceae</taxon>
        <taxon>Saccharata</taxon>
    </lineage>
</organism>
<dbReference type="PROSITE" id="PS50195">
    <property type="entry name" value="PX"/>
    <property type="match status" value="1"/>
</dbReference>
<dbReference type="Gene3D" id="3.30.1520.10">
    <property type="entry name" value="Phox-like domain"/>
    <property type="match status" value="1"/>
</dbReference>
<keyword evidence="2" id="KW-0926">Vacuole</keyword>
<dbReference type="FunFam" id="1.20.5.110:FF:000058">
    <property type="entry name" value="VAM7p Vacuolar SNARE protein"/>
    <property type="match status" value="1"/>
</dbReference>
<evidence type="ECO:0000256" key="6">
    <source>
        <dbReference type="SAM" id="MobiDB-lite"/>
    </source>
</evidence>
<dbReference type="SUPFAM" id="SSF58038">
    <property type="entry name" value="SNARE fusion complex"/>
    <property type="match status" value="1"/>
</dbReference>
<feature type="coiled-coil region" evidence="5">
    <location>
        <begin position="328"/>
        <end position="355"/>
    </location>
</feature>
<dbReference type="GO" id="GO:0016192">
    <property type="term" value="P:vesicle-mediated transport"/>
    <property type="evidence" value="ECO:0007669"/>
    <property type="project" value="UniProtKB-ARBA"/>
</dbReference>
<dbReference type="SMART" id="SM00312">
    <property type="entry name" value="PX"/>
    <property type="match status" value="1"/>
</dbReference>
<dbReference type="Proteomes" id="UP000799776">
    <property type="component" value="Unassembled WGS sequence"/>
</dbReference>
<evidence type="ECO:0000256" key="1">
    <source>
        <dbReference type="ARBA" id="ARBA00004116"/>
    </source>
</evidence>
<evidence type="ECO:0000256" key="2">
    <source>
        <dbReference type="ARBA" id="ARBA00022554"/>
    </source>
</evidence>
<dbReference type="CDD" id="cd15858">
    <property type="entry name" value="SNARE_VAM7"/>
    <property type="match status" value="1"/>
</dbReference>
<comment type="subcellular location">
    <subcellularLocation>
        <location evidence="1">Vacuole</location>
    </subcellularLocation>
</comment>
<dbReference type="Gene3D" id="1.20.5.110">
    <property type="match status" value="1"/>
</dbReference>
<dbReference type="EMBL" id="ML978711">
    <property type="protein sequence ID" value="KAF2091534.1"/>
    <property type="molecule type" value="Genomic_DNA"/>
</dbReference>
<gene>
    <name evidence="9" type="ORF">K490DRAFT_60972</name>
</gene>
<feature type="domain" description="PX" evidence="8">
    <location>
        <begin position="1"/>
        <end position="116"/>
    </location>
</feature>
<evidence type="ECO:0008006" key="11">
    <source>
        <dbReference type="Google" id="ProtNLM"/>
    </source>
</evidence>
<protein>
    <recommendedName>
        <fullName evidence="11">Phox-like protein</fullName>
    </recommendedName>
</protein>
<evidence type="ECO:0000256" key="4">
    <source>
        <dbReference type="ARBA" id="ARBA00054927"/>
    </source>
</evidence>
<dbReference type="OrthoDB" id="428895at2759"/>
<evidence type="ECO:0000313" key="10">
    <source>
        <dbReference type="Proteomes" id="UP000799776"/>
    </source>
</evidence>
<feature type="region of interest" description="Disordered" evidence="6">
    <location>
        <begin position="115"/>
        <end position="134"/>
    </location>
</feature>
<dbReference type="Pfam" id="PF00787">
    <property type="entry name" value="PX"/>
    <property type="match status" value="1"/>
</dbReference>
<keyword evidence="3 5" id="KW-0175">Coiled coil</keyword>
<dbReference type="PANTHER" id="PTHR22775">
    <property type="entry name" value="SORTING NEXIN"/>
    <property type="match status" value="1"/>
</dbReference>
<accession>A0A9P4I301</accession>
<dbReference type="CDD" id="cd06897">
    <property type="entry name" value="PX_SNARE"/>
    <property type="match status" value="1"/>
</dbReference>
<dbReference type="InterPro" id="IPR001683">
    <property type="entry name" value="PX_dom"/>
</dbReference>
<dbReference type="GO" id="GO:0007034">
    <property type="term" value="P:vacuolar transport"/>
    <property type="evidence" value="ECO:0007669"/>
    <property type="project" value="UniProtKB-ARBA"/>
</dbReference>
<evidence type="ECO:0000259" key="8">
    <source>
        <dbReference type="PROSITE" id="PS50195"/>
    </source>
</evidence>
<sequence length="395" mass="42569">MPLSISIPTASVSATDKPYTQYHISLAQPLRTTTVLKRYSDFVALHDALTSQTGAPPPAPLPAKSWFHRTVNNPTLTEERRRGLEAYLTAIADSDDARWRHSSAWRSFLNLTAADAGASGSGGASREPLPGKGGMNIKDASTWLKVHQDLKSQLHQARLALTRREQAQTAQAQHEAGAQAKKNLVLAGTLIVAMEEGLKTLSGAPKTNGTAVRAAHKRGNSNDDWAVEKLGEGEIRRRRDLITSARKEKEGLEAVLNAMAVKTAAGGNTSSLGYASGQATPGDKAGLFHGGANNSSSSIATTTSSRRTLGAPLPETKKTRELDNQGVLQLQKQIMAEQEEDVQDLAKAVRRMREMGVQIGDELELQNEMLRMLDEDTSRVGGKINVAKKRIGKIS</sequence>
<comment type="function">
    <text evidence="4">Essential for proper morphogenesis of the vacuole. May exist as structural reinforcement on the surface of the vacuolar membrane and be required for maintenance against rupture by osmotic pressure.</text>
</comment>
<dbReference type="GO" id="GO:0097576">
    <property type="term" value="P:vacuole fusion"/>
    <property type="evidence" value="ECO:0007669"/>
    <property type="project" value="UniProtKB-ARBA"/>
</dbReference>
<evidence type="ECO:0000259" key="7">
    <source>
        <dbReference type="PROSITE" id="PS50192"/>
    </source>
</evidence>
<dbReference type="PANTHER" id="PTHR22775:SF3">
    <property type="entry name" value="SORTING NEXIN-13"/>
    <property type="match status" value="1"/>
</dbReference>
<feature type="domain" description="T-SNARE coiled-coil homology" evidence="7">
    <location>
        <begin position="332"/>
        <end position="394"/>
    </location>
</feature>
<comment type="caution">
    <text evidence="9">The sequence shown here is derived from an EMBL/GenBank/DDBJ whole genome shotgun (WGS) entry which is preliminary data.</text>
</comment>
<evidence type="ECO:0000256" key="5">
    <source>
        <dbReference type="SAM" id="Coils"/>
    </source>
</evidence>
<evidence type="ECO:0000313" key="9">
    <source>
        <dbReference type="EMBL" id="KAF2091534.1"/>
    </source>
</evidence>
<dbReference type="PROSITE" id="PS50192">
    <property type="entry name" value="T_SNARE"/>
    <property type="match status" value="1"/>
</dbReference>
<proteinExistence type="predicted"/>
<keyword evidence="10" id="KW-1185">Reference proteome</keyword>
<dbReference type="AlphaFoldDB" id="A0A9P4I301"/>
<dbReference type="GO" id="GO:0000329">
    <property type="term" value="C:fungal-type vacuole membrane"/>
    <property type="evidence" value="ECO:0007669"/>
    <property type="project" value="UniProtKB-ARBA"/>
</dbReference>
<evidence type="ECO:0000256" key="3">
    <source>
        <dbReference type="ARBA" id="ARBA00023054"/>
    </source>
</evidence>
<dbReference type="SUPFAM" id="SSF64268">
    <property type="entry name" value="PX domain"/>
    <property type="match status" value="1"/>
</dbReference>
<reference evidence="9" key="1">
    <citation type="journal article" date="2020" name="Stud. Mycol.">
        <title>101 Dothideomycetes genomes: a test case for predicting lifestyles and emergence of pathogens.</title>
        <authorList>
            <person name="Haridas S."/>
            <person name="Albert R."/>
            <person name="Binder M."/>
            <person name="Bloem J."/>
            <person name="Labutti K."/>
            <person name="Salamov A."/>
            <person name="Andreopoulos B."/>
            <person name="Baker S."/>
            <person name="Barry K."/>
            <person name="Bills G."/>
            <person name="Bluhm B."/>
            <person name="Cannon C."/>
            <person name="Castanera R."/>
            <person name="Culley D."/>
            <person name="Daum C."/>
            <person name="Ezra D."/>
            <person name="Gonzalez J."/>
            <person name="Henrissat B."/>
            <person name="Kuo A."/>
            <person name="Liang C."/>
            <person name="Lipzen A."/>
            <person name="Lutzoni F."/>
            <person name="Magnuson J."/>
            <person name="Mondo S."/>
            <person name="Nolan M."/>
            <person name="Ohm R."/>
            <person name="Pangilinan J."/>
            <person name="Park H.-J."/>
            <person name="Ramirez L."/>
            <person name="Alfaro M."/>
            <person name="Sun H."/>
            <person name="Tritt A."/>
            <person name="Yoshinaga Y."/>
            <person name="Zwiers L.-H."/>
            <person name="Turgeon B."/>
            <person name="Goodwin S."/>
            <person name="Spatafora J."/>
            <person name="Crous P."/>
            <person name="Grigoriev I."/>
        </authorList>
    </citation>
    <scope>NUCLEOTIDE SEQUENCE</scope>
    <source>
        <strain evidence="9">CBS 121410</strain>
    </source>
</reference>
<name>A0A9P4I301_9PEZI</name>
<dbReference type="GO" id="GO:0035091">
    <property type="term" value="F:phosphatidylinositol binding"/>
    <property type="evidence" value="ECO:0007669"/>
    <property type="project" value="InterPro"/>
</dbReference>
<dbReference type="InterPro" id="IPR036871">
    <property type="entry name" value="PX_dom_sf"/>
</dbReference>
<dbReference type="InterPro" id="IPR000727">
    <property type="entry name" value="T_SNARE_dom"/>
</dbReference>